<comment type="caution">
    <text evidence="1">The sequence shown here is derived from an EMBL/GenBank/DDBJ whole genome shotgun (WGS) entry which is preliminary data.</text>
</comment>
<feature type="non-terminal residue" evidence="1">
    <location>
        <position position="97"/>
    </location>
</feature>
<dbReference type="Proteomes" id="UP000789525">
    <property type="component" value="Unassembled WGS sequence"/>
</dbReference>
<proteinExistence type="predicted"/>
<organism evidence="1 2">
    <name type="scientific">Acaulospora colombiana</name>
    <dbReference type="NCBI Taxonomy" id="27376"/>
    <lineage>
        <taxon>Eukaryota</taxon>
        <taxon>Fungi</taxon>
        <taxon>Fungi incertae sedis</taxon>
        <taxon>Mucoromycota</taxon>
        <taxon>Glomeromycotina</taxon>
        <taxon>Glomeromycetes</taxon>
        <taxon>Diversisporales</taxon>
        <taxon>Acaulosporaceae</taxon>
        <taxon>Acaulospora</taxon>
    </lineage>
</organism>
<reference evidence="1" key="1">
    <citation type="submission" date="2021-06" db="EMBL/GenBank/DDBJ databases">
        <authorList>
            <person name="Kallberg Y."/>
            <person name="Tangrot J."/>
            <person name="Rosling A."/>
        </authorList>
    </citation>
    <scope>NUCLEOTIDE SEQUENCE</scope>
    <source>
        <strain evidence="1">CL356</strain>
    </source>
</reference>
<dbReference type="EMBL" id="CAJVPT010060804">
    <property type="protein sequence ID" value="CAG8764309.1"/>
    <property type="molecule type" value="Genomic_DNA"/>
</dbReference>
<protein>
    <submittedName>
        <fullName evidence="1">215_t:CDS:1</fullName>
    </submittedName>
</protein>
<accession>A0ACA9QTD9</accession>
<gene>
    <name evidence="1" type="ORF">ACOLOM_LOCUS13364</name>
</gene>
<sequence length="97" mass="10875">MAHRPAKDYVGRCQCREMGSYSSRNSYFDAFAFTSQGKVVESVPRQTEPVLKLCHHPSSTPSLDKGTTLHSATIHTINQTQRRRPQHPVLRNAPVTA</sequence>
<evidence type="ECO:0000313" key="1">
    <source>
        <dbReference type="EMBL" id="CAG8764309.1"/>
    </source>
</evidence>
<evidence type="ECO:0000313" key="2">
    <source>
        <dbReference type="Proteomes" id="UP000789525"/>
    </source>
</evidence>
<name>A0ACA9QTD9_9GLOM</name>
<keyword evidence="2" id="KW-1185">Reference proteome</keyword>